<organism evidence="3">
    <name type="scientific">freshwater metagenome</name>
    <dbReference type="NCBI Taxonomy" id="449393"/>
    <lineage>
        <taxon>unclassified sequences</taxon>
        <taxon>metagenomes</taxon>
        <taxon>ecological metagenomes</taxon>
    </lineage>
</organism>
<dbReference type="GO" id="GO:0008168">
    <property type="term" value="F:methyltransferase activity"/>
    <property type="evidence" value="ECO:0007669"/>
    <property type="project" value="UniProtKB-KW"/>
</dbReference>
<keyword evidence="1" id="KW-0489">Methyltransferase</keyword>
<sequence length="189" mass="21281">MRIIAGVAKGRNLGTVADATRPTSDRAREGLFSSLASEFGTFEGLRVLDLFAGSGAIGLESLSRGATLVHVVERDDQAIKTIEANYELVKKSNPDGKLQIFGMSVERFLNDQPKEKYHLIYIDPPYDFSNQEVEDTLSKLHDHDFLNSDAFIAVERNTRMDQFIWPDAFIPARERNYGQATIYYANFQP</sequence>
<evidence type="ECO:0000256" key="2">
    <source>
        <dbReference type="ARBA" id="ARBA00022679"/>
    </source>
</evidence>
<dbReference type="GO" id="GO:0031167">
    <property type="term" value="P:rRNA methylation"/>
    <property type="evidence" value="ECO:0007669"/>
    <property type="project" value="InterPro"/>
</dbReference>
<accession>A0A6J6DEE3</accession>
<dbReference type="Pfam" id="PF03602">
    <property type="entry name" value="Cons_hypoth95"/>
    <property type="match status" value="1"/>
</dbReference>
<dbReference type="PANTHER" id="PTHR43542">
    <property type="entry name" value="METHYLTRANSFERASE"/>
    <property type="match status" value="1"/>
</dbReference>
<name>A0A6J6DEE3_9ZZZZ</name>
<dbReference type="InterPro" id="IPR029063">
    <property type="entry name" value="SAM-dependent_MTases_sf"/>
</dbReference>
<dbReference type="GO" id="GO:0003676">
    <property type="term" value="F:nucleic acid binding"/>
    <property type="evidence" value="ECO:0007669"/>
    <property type="project" value="InterPro"/>
</dbReference>
<evidence type="ECO:0000256" key="1">
    <source>
        <dbReference type="ARBA" id="ARBA00022603"/>
    </source>
</evidence>
<dbReference type="SUPFAM" id="SSF53335">
    <property type="entry name" value="S-adenosyl-L-methionine-dependent methyltransferases"/>
    <property type="match status" value="1"/>
</dbReference>
<dbReference type="PROSITE" id="PS00092">
    <property type="entry name" value="N6_MTASE"/>
    <property type="match status" value="1"/>
</dbReference>
<dbReference type="PANTHER" id="PTHR43542:SF1">
    <property type="entry name" value="METHYLTRANSFERASE"/>
    <property type="match status" value="1"/>
</dbReference>
<dbReference type="EMBL" id="CAEZTN010000002">
    <property type="protein sequence ID" value="CAB4562377.1"/>
    <property type="molecule type" value="Genomic_DNA"/>
</dbReference>
<dbReference type="InterPro" id="IPR004398">
    <property type="entry name" value="RNA_MeTrfase_RsmD"/>
</dbReference>
<proteinExistence type="predicted"/>
<dbReference type="CDD" id="cd02440">
    <property type="entry name" value="AdoMet_MTases"/>
    <property type="match status" value="1"/>
</dbReference>
<protein>
    <submittedName>
        <fullName evidence="3">Unannotated protein</fullName>
    </submittedName>
</protein>
<dbReference type="PIRSF" id="PIRSF004553">
    <property type="entry name" value="CHP00095"/>
    <property type="match status" value="1"/>
</dbReference>
<dbReference type="Gene3D" id="3.40.50.150">
    <property type="entry name" value="Vaccinia Virus protein VP39"/>
    <property type="match status" value="1"/>
</dbReference>
<dbReference type="AlphaFoldDB" id="A0A6J6DEE3"/>
<reference evidence="3" key="1">
    <citation type="submission" date="2020-05" db="EMBL/GenBank/DDBJ databases">
        <authorList>
            <person name="Chiriac C."/>
            <person name="Salcher M."/>
            <person name="Ghai R."/>
            <person name="Kavagutti S V."/>
        </authorList>
    </citation>
    <scope>NUCLEOTIDE SEQUENCE</scope>
</reference>
<dbReference type="InterPro" id="IPR002052">
    <property type="entry name" value="DNA_methylase_N6_adenine_CS"/>
</dbReference>
<dbReference type="NCBIfam" id="TIGR00095">
    <property type="entry name" value="16S rRNA (guanine(966)-N(2))-methyltransferase RsmD"/>
    <property type="match status" value="1"/>
</dbReference>
<evidence type="ECO:0000313" key="3">
    <source>
        <dbReference type="EMBL" id="CAB4562377.1"/>
    </source>
</evidence>
<gene>
    <name evidence="3" type="ORF">UFOPK1689_00115</name>
</gene>
<keyword evidence="2" id="KW-0808">Transferase</keyword>